<keyword evidence="7" id="KW-1185">Reference proteome</keyword>
<evidence type="ECO:0000256" key="5">
    <source>
        <dbReference type="ARBA" id="ARBA00023237"/>
    </source>
</evidence>
<reference evidence="6 7" key="1">
    <citation type="submission" date="2019-03" db="EMBL/GenBank/DDBJ databases">
        <title>Genomic Encyclopedia of Archaeal and Bacterial Type Strains, Phase II (KMG-II): from individual species to whole genera.</title>
        <authorList>
            <person name="Goeker M."/>
        </authorList>
    </citation>
    <scope>NUCLEOTIDE SEQUENCE [LARGE SCALE GENOMIC DNA]</scope>
    <source>
        <strain evidence="6 7">DSM 22554</strain>
    </source>
</reference>
<dbReference type="RefSeq" id="WP_246012754.1">
    <property type="nucleotide sequence ID" value="NZ_SMGO01000001.1"/>
</dbReference>
<comment type="caution">
    <text evidence="6">The sequence shown here is derived from an EMBL/GenBank/DDBJ whole genome shotgun (WGS) entry which is preliminary data.</text>
</comment>
<keyword evidence="3" id="KW-0812">Transmembrane</keyword>
<dbReference type="SUPFAM" id="SSF56954">
    <property type="entry name" value="Outer membrane efflux proteins (OEP)"/>
    <property type="match status" value="1"/>
</dbReference>
<evidence type="ECO:0000256" key="3">
    <source>
        <dbReference type="ARBA" id="ARBA00022692"/>
    </source>
</evidence>
<keyword evidence="2" id="KW-1134">Transmembrane beta strand</keyword>
<evidence type="ECO:0000313" key="7">
    <source>
        <dbReference type="Proteomes" id="UP000294616"/>
    </source>
</evidence>
<dbReference type="PANTHER" id="PTHR30026">
    <property type="entry name" value="OUTER MEMBRANE PROTEIN TOLC"/>
    <property type="match status" value="1"/>
</dbReference>
<keyword evidence="5" id="KW-0998">Cell outer membrane</keyword>
<dbReference type="GO" id="GO:0009279">
    <property type="term" value="C:cell outer membrane"/>
    <property type="evidence" value="ECO:0007669"/>
    <property type="project" value="UniProtKB-SubCell"/>
</dbReference>
<comment type="subcellular location">
    <subcellularLocation>
        <location evidence="1">Cell outer membrane</location>
    </subcellularLocation>
</comment>
<organism evidence="6 7">
    <name type="scientific">Albibacterium bauzanense</name>
    <dbReference type="NCBI Taxonomy" id="653929"/>
    <lineage>
        <taxon>Bacteria</taxon>
        <taxon>Pseudomonadati</taxon>
        <taxon>Bacteroidota</taxon>
        <taxon>Sphingobacteriia</taxon>
        <taxon>Sphingobacteriales</taxon>
        <taxon>Sphingobacteriaceae</taxon>
        <taxon>Albibacterium</taxon>
    </lineage>
</organism>
<evidence type="ECO:0000256" key="1">
    <source>
        <dbReference type="ARBA" id="ARBA00004442"/>
    </source>
</evidence>
<keyword evidence="4" id="KW-0472">Membrane</keyword>
<proteinExistence type="predicted"/>
<dbReference type="GO" id="GO:0015562">
    <property type="term" value="F:efflux transmembrane transporter activity"/>
    <property type="evidence" value="ECO:0007669"/>
    <property type="project" value="InterPro"/>
</dbReference>
<dbReference type="AlphaFoldDB" id="A0A4R1M1A3"/>
<dbReference type="Gene3D" id="1.20.1600.10">
    <property type="entry name" value="Outer membrane efflux proteins (OEP)"/>
    <property type="match status" value="1"/>
</dbReference>
<dbReference type="GO" id="GO:1990281">
    <property type="term" value="C:efflux pump complex"/>
    <property type="evidence" value="ECO:0007669"/>
    <property type="project" value="TreeGrafter"/>
</dbReference>
<evidence type="ECO:0000313" key="6">
    <source>
        <dbReference type="EMBL" id="TCK85718.1"/>
    </source>
</evidence>
<dbReference type="PANTHER" id="PTHR30026:SF20">
    <property type="entry name" value="OUTER MEMBRANE PROTEIN TOLC"/>
    <property type="match status" value="1"/>
</dbReference>
<evidence type="ECO:0000256" key="4">
    <source>
        <dbReference type="ARBA" id="ARBA00023136"/>
    </source>
</evidence>
<dbReference type="EMBL" id="SMGO01000001">
    <property type="protein sequence ID" value="TCK85718.1"/>
    <property type="molecule type" value="Genomic_DNA"/>
</dbReference>
<gene>
    <name evidence="6" type="ORF">C8N28_1030</name>
</gene>
<sequence>MNYENSENLKPMMHHIKYTCLLLLLMPVSVFAQDSLSLSINDILTRIEKQNVSLESYDLKAKSYNYKSEAATSWMAPMVGAGTYMTPYPGQNPMADDKGSLMFQVEQDIPNFSQQKANQKAIISLGDIEYASRDVKLNELKAQAKSLYFGWLIALERIQVLRENEKIMQTMREVEEIRYKYNQSQLGSIFNIDAKIEENQNMILMQEGEISKSRAWLNSLMNQAGDTYFSIDTSEQLVFVPQAVLDTASLADQRADIIKMEREIASMKLGVEVMKKESRPGLKIRFDHMSPLGAGMMPNSYSIMGMISIPIAPWSSKMYKNEVSAMNLEIDAMQKERQGMLLERQGMVYGMQYEILNVQKRLDNLESKIIPSLKRALDANFQSYQENKIQLPVIIDNWEAWNMMENNLLDEKLTFYQLIIDYEKELFR</sequence>
<evidence type="ECO:0000256" key="2">
    <source>
        <dbReference type="ARBA" id="ARBA00022452"/>
    </source>
</evidence>
<dbReference type="InterPro" id="IPR051906">
    <property type="entry name" value="TolC-like"/>
</dbReference>
<protein>
    <submittedName>
        <fullName evidence="6">Outer membrane protein TolC</fullName>
    </submittedName>
</protein>
<accession>A0A4R1M1A3</accession>
<name>A0A4R1M1A3_9SPHI</name>
<dbReference type="Proteomes" id="UP000294616">
    <property type="component" value="Unassembled WGS sequence"/>
</dbReference>
<dbReference type="GO" id="GO:0015288">
    <property type="term" value="F:porin activity"/>
    <property type="evidence" value="ECO:0007669"/>
    <property type="project" value="TreeGrafter"/>
</dbReference>